<dbReference type="Pfam" id="PF06912">
    <property type="entry name" value="DUF1275"/>
    <property type="match status" value="1"/>
</dbReference>
<feature type="transmembrane region" description="Helical" evidence="1">
    <location>
        <begin position="133"/>
        <end position="156"/>
    </location>
</feature>
<keyword evidence="1" id="KW-1133">Transmembrane helix</keyword>
<evidence type="ECO:0000256" key="1">
    <source>
        <dbReference type="SAM" id="Phobius"/>
    </source>
</evidence>
<dbReference type="EMBL" id="CP114588">
    <property type="protein sequence ID" value="WBA07784.1"/>
    <property type="molecule type" value="Genomic_DNA"/>
</dbReference>
<name>A0AA47LQI1_9GAMM</name>
<accession>A0AA47LQI1</accession>
<reference evidence="2" key="1">
    <citation type="submission" date="2022-09" db="EMBL/GenBank/DDBJ databases">
        <authorList>
            <person name="Li Z.-J."/>
        </authorList>
    </citation>
    <scope>NUCLEOTIDE SEQUENCE</scope>
    <source>
        <strain evidence="2">TGB11</strain>
    </source>
</reference>
<keyword evidence="1" id="KW-0812">Transmembrane</keyword>
<feature type="transmembrane region" description="Helical" evidence="1">
    <location>
        <begin position="168"/>
        <end position="188"/>
    </location>
</feature>
<feature type="transmembrane region" description="Helical" evidence="1">
    <location>
        <begin position="12"/>
        <end position="31"/>
    </location>
</feature>
<proteinExistence type="predicted"/>
<dbReference type="RefSeq" id="WP_077607421.1">
    <property type="nucleotide sequence ID" value="NZ_CP114588.1"/>
</dbReference>
<organism evidence="2 3">
    <name type="scientific">Salinivibrio kushneri</name>
    <dbReference type="NCBI Taxonomy" id="1908198"/>
    <lineage>
        <taxon>Bacteria</taxon>
        <taxon>Pseudomonadati</taxon>
        <taxon>Pseudomonadota</taxon>
        <taxon>Gammaproteobacteria</taxon>
        <taxon>Vibrionales</taxon>
        <taxon>Vibrionaceae</taxon>
        <taxon>Salinivibrio</taxon>
    </lineage>
</organism>
<dbReference type="PANTHER" id="PTHR37314">
    <property type="entry name" value="SLR0142 PROTEIN"/>
    <property type="match status" value="1"/>
</dbReference>
<feature type="transmembrane region" description="Helical" evidence="1">
    <location>
        <begin position="58"/>
        <end position="81"/>
    </location>
</feature>
<dbReference type="InterPro" id="IPR010699">
    <property type="entry name" value="DUF1275"/>
</dbReference>
<sequence>MITRLPRWVEAGAFVLALIAGTINAIGLLGFEHQAVSHVSGTATQFGSGLFAGQWTQVIQLGGLLLAFFLGAAISGCLLHGSTLKLGRHYDSALFVEAGLIMVAFYFLSRGFAIGQLAASAACGLQNAMATTYSGAIVRSTHLTGIFTDLGLMLGGKLRGNPVDKRKLMLFLLITSGFIVGGVVGAALFAHFHFAALLFPAGLCFVVALCYRGYMTRQRLVTGTSSK</sequence>
<feature type="transmembrane region" description="Helical" evidence="1">
    <location>
        <begin position="93"/>
        <end position="113"/>
    </location>
</feature>
<evidence type="ECO:0000313" key="3">
    <source>
        <dbReference type="Proteomes" id="UP001164748"/>
    </source>
</evidence>
<keyword evidence="1" id="KW-0472">Membrane</keyword>
<protein>
    <submittedName>
        <fullName evidence="2">YoaK family protein</fullName>
    </submittedName>
</protein>
<dbReference type="PANTHER" id="PTHR37314:SF4">
    <property type="entry name" value="UPF0700 TRANSMEMBRANE PROTEIN YOAK"/>
    <property type="match status" value="1"/>
</dbReference>
<gene>
    <name evidence="2" type="ORF">N8M53_07905</name>
</gene>
<evidence type="ECO:0000313" key="2">
    <source>
        <dbReference type="EMBL" id="WBA07784.1"/>
    </source>
</evidence>
<feature type="transmembrane region" description="Helical" evidence="1">
    <location>
        <begin position="194"/>
        <end position="211"/>
    </location>
</feature>
<dbReference type="Proteomes" id="UP001164748">
    <property type="component" value="Chromosome"/>
</dbReference>
<dbReference type="AlphaFoldDB" id="A0AA47LQI1"/>